<feature type="chain" id="PRO_5020206732" description="Alpha/beta hydrolase" evidence="1">
    <location>
        <begin position="28"/>
        <end position="433"/>
    </location>
</feature>
<evidence type="ECO:0000313" key="3">
    <source>
        <dbReference type="Proteomes" id="UP000294796"/>
    </source>
</evidence>
<comment type="caution">
    <text evidence="2">The sequence shown here is derived from an EMBL/GenBank/DDBJ whole genome shotgun (WGS) entry which is preliminary data.</text>
</comment>
<protein>
    <recommendedName>
        <fullName evidence="4">Alpha/beta hydrolase</fullName>
    </recommendedName>
</protein>
<proteinExistence type="predicted"/>
<dbReference type="Gene3D" id="3.40.50.1820">
    <property type="entry name" value="alpha/beta hydrolase"/>
    <property type="match status" value="1"/>
</dbReference>
<reference evidence="2 3" key="1">
    <citation type="submission" date="2019-03" db="EMBL/GenBank/DDBJ databases">
        <title>Luteimonas zhaokaii sp.nov., isolated from the rectal contents of Plateau pika in Yushu, Qinghai Province, China.</title>
        <authorList>
            <person name="Zhang G."/>
        </authorList>
    </citation>
    <scope>NUCLEOTIDE SEQUENCE [LARGE SCALE GENOMIC DNA]</scope>
    <source>
        <strain evidence="2 3">B9</strain>
    </source>
</reference>
<dbReference type="InterPro" id="IPR029058">
    <property type="entry name" value="AB_hydrolase_fold"/>
</dbReference>
<feature type="signal peptide" evidence="1">
    <location>
        <begin position="1"/>
        <end position="27"/>
    </location>
</feature>
<evidence type="ECO:0008006" key="4">
    <source>
        <dbReference type="Google" id="ProtNLM"/>
    </source>
</evidence>
<dbReference type="OrthoDB" id="7197847at2"/>
<name>A0A4R5TJ10_9GAMM</name>
<accession>A0A4R5TJ10</accession>
<keyword evidence="1" id="KW-0732">Signal</keyword>
<organism evidence="2 3">
    <name type="scientific">Luteimonas aestuarii</name>
    <dbReference type="NCBI Taxonomy" id="453837"/>
    <lineage>
        <taxon>Bacteria</taxon>
        <taxon>Pseudomonadati</taxon>
        <taxon>Pseudomonadota</taxon>
        <taxon>Gammaproteobacteria</taxon>
        <taxon>Lysobacterales</taxon>
        <taxon>Lysobacteraceae</taxon>
        <taxon>Luteimonas</taxon>
    </lineage>
</organism>
<gene>
    <name evidence="2" type="ORF">E2F46_15360</name>
</gene>
<sequence length="433" mass="46127">MPSCVTRAVGAALLAGVVALAAAPARADMAEVAFEPAGCPAPLSGVADCHVGRDGNGAWLLVAMPREWNRRLVVHAHGGPRLGGPGRDDPQEDLARYAVLVQAGYAWVGSTYRRGGYGVRVAAEDVDNSRAAFWARWGRPQRTLLHGQSWGGNVAAKAAELHALDMEGEPVFDGVFTTNGLLTGGTRAYGFRADLRAVYQAICNNHPAPGEASYPLWQGLPADVRMTRDALRKRVDACTGIDRPPARRTREQAARLADLVAVSGIAEPHLVAHLAWATFHFRDLVQRHLRGGNPFDNRATVYRGSRDDDALNAAVERFDADPAAVARLAYDADLSGHIVLPMLTVHALGDAVVSADAQLAYADTVRAAGNQHLLAQFGTDESDHSRLRDTTYLAVVAALEAWLDGGGPPDAARLHDACRAHGGAAGDCTFVQR</sequence>
<evidence type="ECO:0000313" key="2">
    <source>
        <dbReference type="EMBL" id="TDK21074.1"/>
    </source>
</evidence>
<dbReference type="RefSeq" id="WP_133323466.1">
    <property type="nucleotide sequence ID" value="NZ_SMTF01000017.1"/>
</dbReference>
<evidence type="ECO:0000256" key="1">
    <source>
        <dbReference type="SAM" id="SignalP"/>
    </source>
</evidence>
<dbReference type="EMBL" id="SMTF01000017">
    <property type="protein sequence ID" value="TDK21074.1"/>
    <property type="molecule type" value="Genomic_DNA"/>
</dbReference>
<dbReference type="AlphaFoldDB" id="A0A4R5TJ10"/>
<dbReference type="Proteomes" id="UP000294796">
    <property type="component" value="Unassembled WGS sequence"/>
</dbReference>
<keyword evidence="3" id="KW-1185">Reference proteome</keyword>
<dbReference type="SUPFAM" id="SSF53474">
    <property type="entry name" value="alpha/beta-Hydrolases"/>
    <property type="match status" value="1"/>
</dbReference>